<evidence type="ECO:0000313" key="4">
    <source>
        <dbReference type="EMBL" id="MEX6688956.1"/>
    </source>
</evidence>
<dbReference type="EMBL" id="JAULBC010000005">
    <property type="protein sequence ID" value="MEX6688956.1"/>
    <property type="molecule type" value="Genomic_DNA"/>
</dbReference>
<dbReference type="InterPro" id="IPR001789">
    <property type="entry name" value="Sig_transdc_resp-reg_receiver"/>
</dbReference>
<reference evidence="4 5" key="1">
    <citation type="submission" date="2023-07" db="EMBL/GenBank/DDBJ databases">
        <authorList>
            <person name="Lian W.-H."/>
        </authorList>
    </citation>
    <scope>NUCLEOTIDE SEQUENCE [LARGE SCALE GENOMIC DNA]</scope>
    <source>
        <strain evidence="4 5">SYSU DXS3180</strain>
    </source>
</reference>
<sequence>MNRGKSITHSIAHSTLQVLIVDDEVDICYLLTGMLRQKKIRTTYVNTLSDAELLLKKEIPQVVFLDNHLPDGLGLDFISYIKKYYPLTKIAMITANDTYADRQKAAHEGADFFVSKPFSRQTIYNIVTEATS</sequence>
<keyword evidence="1 2" id="KW-0597">Phosphoprotein</keyword>
<evidence type="ECO:0000256" key="2">
    <source>
        <dbReference type="PROSITE-ProRule" id="PRU00169"/>
    </source>
</evidence>
<dbReference type="PANTHER" id="PTHR44591">
    <property type="entry name" value="STRESS RESPONSE REGULATOR PROTEIN 1"/>
    <property type="match status" value="1"/>
</dbReference>
<evidence type="ECO:0000313" key="5">
    <source>
        <dbReference type="Proteomes" id="UP001560573"/>
    </source>
</evidence>
<dbReference type="PROSITE" id="PS50110">
    <property type="entry name" value="RESPONSE_REGULATORY"/>
    <property type="match status" value="1"/>
</dbReference>
<keyword evidence="5" id="KW-1185">Reference proteome</keyword>
<name>A0ABV3ZGD4_9BACT</name>
<dbReference type="SMART" id="SM00448">
    <property type="entry name" value="REC"/>
    <property type="match status" value="1"/>
</dbReference>
<dbReference type="InterPro" id="IPR011006">
    <property type="entry name" value="CheY-like_superfamily"/>
</dbReference>
<dbReference type="PANTHER" id="PTHR44591:SF3">
    <property type="entry name" value="RESPONSE REGULATORY DOMAIN-CONTAINING PROTEIN"/>
    <property type="match status" value="1"/>
</dbReference>
<dbReference type="CDD" id="cd00156">
    <property type="entry name" value="REC"/>
    <property type="match status" value="1"/>
</dbReference>
<dbReference type="RefSeq" id="WP_369330364.1">
    <property type="nucleotide sequence ID" value="NZ_JAULBC010000005.1"/>
</dbReference>
<proteinExistence type="predicted"/>
<dbReference type="Gene3D" id="3.40.50.2300">
    <property type="match status" value="1"/>
</dbReference>
<dbReference type="InterPro" id="IPR050595">
    <property type="entry name" value="Bact_response_regulator"/>
</dbReference>
<comment type="caution">
    <text evidence="4">The sequence shown here is derived from an EMBL/GenBank/DDBJ whole genome shotgun (WGS) entry which is preliminary data.</text>
</comment>
<dbReference type="Proteomes" id="UP001560573">
    <property type="component" value="Unassembled WGS sequence"/>
</dbReference>
<evidence type="ECO:0000259" key="3">
    <source>
        <dbReference type="PROSITE" id="PS50110"/>
    </source>
</evidence>
<evidence type="ECO:0000256" key="1">
    <source>
        <dbReference type="ARBA" id="ARBA00022553"/>
    </source>
</evidence>
<feature type="domain" description="Response regulatory" evidence="3">
    <location>
        <begin position="17"/>
        <end position="131"/>
    </location>
</feature>
<organism evidence="4 5">
    <name type="scientific">Danxiaibacter flavus</name>
    <dbReference type="NCBI Taxonomy" id="3049108"/>
    <lineage>
        <taxon>Bacteria</taxon>
        <taxon>Pseudomonadati</taxon>
        <taxon>Bacteroidota</taxon>
        <taxon>Chitinophagia</taxon>
        <taxon>Chitinophagales</taxon>
        <taxon>Chitinophagaceae</taxon>
        <taxon>Danxiaibacter</taxon>
    </lineage>
</organism>
<dbReference type="SUPFAM" id="SSF52172">
    <property type="entry name" value="CheY-like"/>
    <property type="match status" value="1"/>
</dbReference>
<protein>
    <submittedName>
        <fullName evidence="4">Response regulator</fullName>
    </submittedName>
</protein>
<feature type="modified residue" description="4-aspartylphosphate" evidence="2">
    <location>
        <position position="66"/>
    </location>
</feature>
<gene>
    <name evidence="4" type="ORF">QTN47_15715</name>
</gene>
<dbReference type="Pfam" id="PF00072">
    <property type="entry name" value="Response_reg"/>
    <property type="match status" value="1"/>
</dbReference>
<accession>A0ABV3ZGD4</accession>